<dbReference type="NCBIfam" id="TIGR03349">
    <property type="entry name" value="IV_VI_DotU"/>
    <property type="match status" value="1"/>
</dbReference>
<dbReference type="InterPro" id="IPR038522">
    <property type="entry name" value="T4/T6SS_DotU_sf"/>
</dbReference>
<dbReference type="RefSeq" id="WP_088418986.1">
    <property type="nucleotide sequence ID" value="NZ_NJBA01000005.1"/>
</dbReference>
<proteinExistence type="predicted"/>
<dbReference type="InterPro" id="IPR017732">
    <property type="entry name" value="T4/T6SS_DotU"/>
</dbReference>
<protein>
    <submittedName>
        <fullName evidence="3">Type VI secretion system protein ImpK</fullName>
    </submittedName>
</protein>
<dbReference type="Pfam" id="PF09850">
    <property type="entry name" value="DotU"/>
    <property type="match status" value="1"/>
</dbReference>
<sequence>MLEGNQAIYPPSFGEAPLSGAFQTGWLEWRRRWEELRVSTGEDNAALERVADEAQAVVRRLWRSANASVGDAAGEQVKAMVYAFVALLDESLLFDTWNGQPAWQERPLESRLYGTRNAGERVPQAIHRLLDTRAPGTRDLANVYLQCLLLGFHGKLRGPKGEALHEKWRHALFAHAWQRDAEVPALLETLAHPAAAAPLRLPLRRALPDGLRLTLMVVAGVLLLIVLGHWLWSDVRAELSPLLDLAWAAAFPELAA</sequence>
<keyword evidence="1" id="KW-0812">Transmembrane</keyword>
<keyword evidence="1" id="KW-1133">Transmembrane helix</keyword>
<evidence type="ECO:0000313" key="4">
    <source>
        <dbReference type="Proteomes" id="UP000198145"/>
    </source>
</evidence>
<dbReference type="eggNOG" id="COG3455">
    <property type="taxonomic scope" value="Bacteria"/>
</dbReference>
<evidence type="ECO:0000256" key="1">
    <source>
        <dbReference type="SAM" id="Phobius"/>
    </source>
</evidence>
<name>A0A246F901_PSENT</name>
<dbReference type="Proteomes" id="UP000198145">
    <property type="component" value="Unassembled WGS sequence"/>
</dbReference>
<dbReference type="Gene3D" id="1.25.40.590">
    <property type="entry name" value="Type IV / VI secretion system, DotU"/>
    <property type="match status" value="1"/>
</dbReference>
<dbReference type="PANTHER" id="PTHR38033">
    <property type="entry name" value="MEMBRANE PROTEIN-RELATED"/>
    <property type="match status" value="1"/>
</dbReference>
<feature type="domain" description="Type IV / VI secretion system DotU" evidence="2">
    <location>
        <begin position="40"/>
        <end position="232"/>
    </location>
</feature>
<gene>
    <name evidence="3" type="ORF">CEG18_16880</name>
</gene>
<dbReference type="AlphaFoldDB" id="A0A246F901"/>
<evidence type="ECO:0000313" key="3">
    <source>
        <dbReference type="EMBL" id="OWP50106.1"/>
    </source>
</evidence>
<evidence type="ECO:0000259" key="2">
    <source>
        <dbReference type="Pfam" id="PF09850"/>
    </source>
</evidence>
<dbReference type="PANTHER" id="PTHR38033:SF1">
    <property type="entry name" value="DOTU FAMILY TYPE IV_VI SECRETION SYSTEM PROTEIN"/>
    <property type="match status" value="1"/>
</dbReference>
<feature type="transmembrane region" description="Helical" evidence="1">
    <location>
        <begin position="210"/>
        <end position="232"/>
    </location>
</feature>
<accession>A0A246F901</accession>
<reference evidence="3 4" key="1">
    <citation type="submission" date="2017-06" db="EMBL/GenBank/DDBJ databases">
        <title>Draft genome of Pseudomonas nitroreducens DF05.</title>
        <authorList>
            <person name="Iyer R."/>
        </authorList>
    </citation>
    <scope>NUCLEOTIDE SEQUENCE [LARGE SCALE GENOMIC DNA]</scope>
    <source>
        <strain evidence="3 4">DF05</strain>
    </source>
</reference>
<organism evidence="3 4">
    <name type="scientific">Pseudomonas nitroreducens</name>
    <dbReference type="NCBI Taxonomy" id="46680"/>
    <lineage>
        <taxon>Bacteria</taxon>
        <taxon>Pseudomonadati</taxon>
        <taxon>Pseudomonadota</taxon>
        <taxon>Gammaproteobacteria</taxon>
        <taxon>Pseudomonadales</taxon>
        <taxon>Pseudomonadaceae</taxon>
        <taxon>Pseudomonas</taxon>
    </lineage>
</organism>
<keyword evidence="1" id="KW-0472">Membrane</keyword>
<dbReference type="EMBL" id="NJBA01000005">
    <property type="protein sequence ID" value="OWP50106.1"/>
    <property type="molecule type" value="Genomic_DNA"/>
</dbReference>
<comment type="caution">
    <text evidence="3">The sequence shown here is derived from an EMBL/GenBank/DDBJ whole genome shotgun (WGS) entry which is preliminary data.</text>
</comment>